<accession>A0A9P9YCR1</accession>
<sequence length="91" mass="10503">MYSLPGGYELQDRVELPKATDVLENVLEEREPHFLNVIDGRGRLLEQMRYFGDDYRLALREAFTQEGHIHPDNGAEFASPNLEPLTENPYP</sequence>
<evidence type="ECO:0000313" key="3">
    <source>
        <dbReference type="Proteomes" id="UP001059596"/>
    </source>
</evidence>
<feature type="region of interest" description="Disordered" evidence="1">
    <location>
        <begin position="69"/>
        <end position="91"/>
    </location>
</feature>
<dbReference type="AlphaFoldDB" id="A0A9P9YCR1"/>
<comment type="caution">
    <text evidence="2">The sequence shown here is derived from an EMBL/GenBank/DDBJ whole genome shotgun (WGS) entry which is preliminary data.</text>
</comment>
<evidence type="ECO:0000256" key="1">
    <source>
        <dbReference type="SAM" id="MobiDB-lite"/>
    </source>
</evidence>
<proteinExistence type="predicted"/>
<protein>
    <submittedName>
        <fullName evidence="2">Uncharacterized protein</fullName>
    </submittedName>
</protein>
<name>A0A9P9YCR1_9MUSC</name>
<gene>
    <name evidence="2" type="ORF">M5D96_012770</name>
</gene>
<dbReference type="EMBL" id="JAMKOV010000072">
    <property type="protein sequence ID" value="KAI8034496.1"/>
    <property type="molecule type" value="Genomic_DNA"/>
</dbReference>
<evidence type="ECO:0000313" key="2">
    <source>
        <dbReference type="EMBL" id="KAI8034496.1"/>
    </source>
</evidence>
<keyword evidence="3" id="KW-1185">Reference proteome</keyword>
<reference evidence="2" key="1">
    <citation type="journal article" date="2023" name="Genome Biol. Evol.">
        <title>Long-read-based Genome Assembly of Drosophila gunungcola Reveals Fewer Chemosensory Genes in Flower-breeding Species.</title>
        <authorList>
            <person name="Negi A."/>
            <person name="Liao B.Y."/>
            <person name="Yeh S.D."/>
        </authorList>
    </citation>
    <scope>NUCLEOTIDE SEQUENCE</scope>
    <source>
        <strain evidence="2">Sukarami</strain>
    </source>
</reference>
<organism evidence="2 3">
    <name type="scientific">Drosophila gunungcola</name>
    <name type="common">fruit fly</name>
    <dbReference type="NCBI Taxonomy" id="103775"/>
    <lineage>
        <taxon>Eukaryota</taxon>
        <taxon>Metazoa</taxon>
        <taxon>Ecdysozoa</taxon>
        <taxon>Arthropoda</taxon>
        <taxon>Hexapoda</taxon>
        <taxon>Insecta</taxon>
        <taxon>Pterygota</taxon>
        <taxon>Neoptera</taxon>
        <taxon>Endopterygota</taxon>
        <taxon>Diptera</taxon>
        <taxon>Brachycera</taxon>
        <taxon>Muscomorpha</taxon>
        <taxon>Ephydroidea</taxon>
        <taxon>Drosophilidae</taxon>
        <taxon>Drosophila</taxon>
        <taxon>Sophophora</taxon>
    </lineage>
</organism>
<dbReference type="Proteomes" id="UP001059596">
    <property type="component" value="Unassembled WGS sequence"/>
</dbReference>